<protein>
    <submittedName>
        <fullName evidence="2">Uncharacterized protein</fullName>
    </submittedName>
</protein>
<accession>A0A5N6JMH1</accession>
<organism evidence="2 3">
    <name type="scientific">Aspergillus minisclerotigenes</name>
    <dbReference type="NCBI Taxonomy" id="656917"/>
    <lineage>
        <taxon>Eukaryota</taxon>
        <taxon>Fungi</taxon>
        <taxon>Dikarya</taxon>
        <taxon>Ascomycota</taxon>
        <taxon>Pezizomycotina</taxon>
        <taxon>Eurotiomycetes</taxon>
        <taxon>Eurotiomycetidae</taxon>
        <taxon>Eurotiales</taxon>
        <taxon>Aspergillaceae</taxon>
        <taxon>Aspergillus</taxon>
        <taxon>Aspergillus subgen. Circumdati</taxon>
    </lineage>
</organism>
<keyword evidence="3" id="KW-1185">Reference proteome</keyword>
<reference evidence="2 3" key="1">
    <citation type="submission" date="2019-04" db="EMBL/GenBank/DDBJ databases">
        <title>Fungal friends and foes A comparative genomics study of 23 Aspergillus species from section Flavi.</title>
        <authorList>
            <consortium name="DOE Joint Genome Institute"/>
            <person name="Kjaerbolling I."/>
            <person name="Vesth T.C."/>
            <person name="Frisvad J.C."/>
            <person name="Nybo J.L."/>
            <person name="Theobald S."/>
            <person name="Kildgaard S."/>
            <person name="Petersen T.I."/>
            <person name="Kuo A."/>
            <person name="Sato A."/>
            <person name="Lyhne E.K."/>
            <person name="Kogle M.E."/>
            <person name="Wiebenga A."/>
            <person name="Kun R.S."/>
            <person name="Lubbers R.J."/>
            <person name="Makela M.R."/>
            <person name="Barry K."/>
            <person name="Chovatia M."/>
            <person name="Clum A."/>
            <person name="Daum C."/>
            <person name="Haridas S."/>
            <person name="He G."/>
            <person name="LaButti K."/>
            <person name="Lipzen A."/>
            <person name="Mondo S."/>
            <person name="Pangilinan J."/>
            <person name="Riley R."/>
            <person name="Salamov A."/>
            <person name="Simmons B.A."/>
            <person name="Magnuson J.K."/>
            <person name="Henrissat B."/>
            <person name="Mortensen U.H."/>
            <person name="Larsen T.O."/>
            <person name="De vries R.P."/>
            <person name="Grigoriev I.V."/>
            <person name="Machida M."/>
            <person name="Baker S.E."/>
            <person name="Andersen M.R."/>
        </authorList>
    </citation>
    <scope>NUCLEOTIDE SEQUENCE [LARGE SCALE GENOMIC DNA]</scope>
    <source>
        <strain evidence="2 3">CBS 117635</strain>
    </source>
</reference>
<feature type="chain" id="PRO_5024836527" evidence="1">
    <location>
        <begin position="17"/>
        <end position="119"/>
    </location>
</feature>
<dbReference type="PANTHER" id="PTHR35043:SF8">
    <property type="entry name" value="DUF4220 DOMAIN-CONTAINING PROTEIN"/>
    <property type="match status" value="1"/>
</dbReference>
<keyword evidence="1" id="KW-0732">Signal</keyword>
<proteinExistence type="predicted"/>
<dbReference type="Proteomes" id="UP000326289">
    <property type="component" value="Unassembled WGS sequence"/>
</dbReference>
<evidence type="ECO:0000256" key="1">
    <source>
        <dbReference type="SAM" id="SignalP"/>
    </source>
</evidence>
<evidence type="ECO:0000313" key="3">
    <source>
        <dbReference type="Proteomes" id="UP000326289"/>
    </source>
</evidence>
<sequence>MQIMWMIVQLIGRISAGLPVTLLETHVAIQIPFAVVAYAFWWSKPLDVDEPMFLPLDGDAMQEHDVGTETQFKPCDQYFITERTSHSSIIHMIFRAAYDIIMTFHPRQNVYCGVSLLLE</sequence>
<name>A0A5N6JMH1_9EURO</name>
<gene>
    <name evidence="2" type="ORF">BDV30DRAFT_203027</name>
</gene>
<feature type="signal peptide" evidence="1">
    <location>
        <begin position="1"/>
        <end position="16"/>
    </location>
</feature>
<dbReference type="AlphaFoldDB" id="A0A5N6JMH1"/>
<dbReference type="EMBL" id="ML732766">
    <property type="protein sequence ID" value="KAB8278993.1"/>
    <property type="molecule type" value="Genomic_DNA"/>
</dbReference>
<evidence type="ECO:0000313" key="2">
    <source>
        <dbReference type="EMBL" id="KAB8278993.1"/>
    </source>
</evidence>
<dbReference type="PANTHER" id="PTHR35043">
    <property type="entry name" value="TRANSCRIPTION FACTOR DOMAIN-CONTAINING PROTEIN"/>
    <property type="match status" value="1"/>
</dbReference>